<organism evidence="1 2">
    <name type="scientific">Acinetobacter venetianus</name>
    <dbReference type="NCBI Taxonomy" id="52133"/>
    <lineage>
        <taxon>Bacteria</taxon>
        <taxon>Pseudomonadati</taxon>
        <taxon>Pseudomonadota</taxon>
        <taxon>Gammaproteobacteria</taxon>
        <taxon>Moraxellales</taxon>
        <taxon>Moraxellaceae</taxon>
        <taxon>Acinetobacter</taxon>
    </lineage>
</organism>
<name>A0A150HTR5_9GAMM</name>
<dbReference type="Proteomes" id="UP000075544">
    <property type="component" value="Unassembled WGS sequence"/>
</dbReference>
<evidence type="ECO:0000313" key="1">
    <source>
        <dbReference type="EMBL" id="KXZ70247.1"/>
    </source>
</evidence>
<dbReference type="PATRIC" id="fig|52133.19.peg.1953"/>
<dbReference type="AlphaFoldDB" id="A0A150HTR5"/>
<reference evidence="1 2" key="1">
    <citation type="journal article" date="2016" name="Sci. Rep.">
        <title>Genomic and phenotypic characterization of the species Acinetobacter venetianus.</title>
        <authorList>
            <person name="Fondi M."/>
            <person name="Maida I."/>
            <person name="Perrin E."/>
            <person name="Orlandini V."/>
            <person name="La Torre L."/>
            <person name="Bosi E."/>
            <person name="Negroni A."/>
            <person name="Zanaroli G."/>
            <person name="Fava F."/>
            <person name="Decorosi F."/>
            <person name="Giovannetti L."/>
            <person name="Viti C."/>
            <person name="Vaneechoutte M."/>
            <person name="Dijkshoorn L."/>
            <person name="Fani R."/>
        </authorList>
    </citation>
    <scope>NUCLEOTIDE SEQUENCE [LARGE SCALE GENOMIC DNA]</scope>
    <source>
        <strain evidence="1 2">LUH13518</strain>
    </source>
</reference>
<sequence>MTKVLDKLETQGSLAFLQDMLFAHIIERFSRQHISNPTCKLASYYALATKLQTVKRTTIFTMKPTDYQYIPNLYLTTLGHESMLLIQDIHFNPLISQPPSFLCFHPMISAVVQKMIAHHLPYRPTNNHVQYESVIDQCISDFKVSTTTRDFQTQLRTWNTRFKSGMREYDSFMQKIQETTDRFEVHSLIVQRRLKQNGQPLEFDDIGFTDQLNEEVVMEKAKSITKAVWRNKSKNNVIGVLSKREIDLAGTDTVRLIFFVKKEFSDWEHFHKTALYRDLSTFFIDHHVDRIALGRISSMNAGITPLFQQQELNYYDLNQNYVGDRLKYLKAQLIGSDFWIRVRNKESTIKVERSPNLD</sequence>
<evidence type="ECO:0000313" key="2">
    <source>
        <dbReference type="Proteomes" id="UP000075544"/>
    </source>
</evidence>
<gene>
    <name evidence="1" type="ORF">AVENLUH13518_01926</name>
</gene>
<protein>
    <submittedName>
        <fullName evidence="1">Uncharacterized protein</fullName>
    </submittedName>
</protein>
<proteinExistence type="predicted"/>
<accession>A0A150HTR5</accession>
<comment type="caution">
    <text evidence="1">The sequence shown here is derived from an EMBL/GenBank/DDBJ whole genome shotgun (WGS) entry which is preliminary data.</text>
</comment>
<dbReference type="EMBL" id="JRHX01000059">
    <property type="protein sequence ID" value="KXZ70247.1"/>
    <property type="molecule type" value="Genomic_DNA"/>
</dbReference>
<dbReference type="RefSeq" id="WP_061524841.1">
    <property type="nucleotide sequence ID" value="NZ_JRHX01000059.1"/>
</dbReference>